<feature type="domain" description="Phospholipase D-like" evidence="9">
    <location>
        <begin position="120"/>
        <end position="258"/>
    </location>
</feature>
<keyword evidence="4" id="KW-0378">Hydrolase</keyword>
<dbReference type="Pfam" id="PF13091">
    <property type="entry name" value="PLDc_2"/>
    <property type="match status" value="2"/>
</dbReference>
<evidence type="ECO:0000256" key="6">
    <source>
        <dbReference type="ARBA" id="ARBA00023098"/>
    </source>
</evidence>
<accession>A0A2R7Z031</accession>
<feature type="compositionally biased region" description="Pro residues" evidence="7">
    <location>
        <begin position="35"/>
        <end position="75"/>
    </location>
</feature>
<dbReference type="EC" id="3.1.4.4" evidence="3"/>
<evidence type="ECO:0000313" key="11">
    <source>
        <dbReference type="Proteomes" id="UP000244867"/>
    </source>
</evidence>
<organism evidence="10 11">
    <name type="scientific">Nocardioides currus</name>
    <dbReference type="NCBI Taxonomy" id="2133958"/>
    <lineage>
        <taxon>Bacteria</taxon>
        <taxon>Bacillati</taxon>
        <taxon>Actinomycetota</taxon>
        <taxon>Actinomycetes</taxon>
        <taxon>Propionibacteriales</taxon>
        <taxon>Nocardioidaceae</taxon>
        <taxon>Nocardioides</taxon>
    </lineage>
</organism>
<evidence type="ECO:0000259" key="9">
    <source>
        <dbReference type="Pfam" id="PF13091"/>
    </source>
</evidence>
<dbReference type="Gene3D" id="3.30.870.10">
    <property type="entry name" value="Endonuclease Chain A"/>
    <property type="match status" value="2"/>
</dbReference>
<evidence type="ECO:0000313" key="10">
    <source>
        <dbReference type="EMBL" id="PUA81983.1"/>
    </source>
</evidence>
<proteinExistence type="inferred from homology"/>
<dbReference type="EMBL" id="PYXZ01000002">
    <property type="protein sequence ID" value="PUA81983.1"/>
    <property type="molecule type" value="Genomic_DNA"/>
</dbReference>
<dbReference type="InterPro" id="IPR051406">
    <property type="entry name" value="PLD_domain"/>
</dbReference>
<feature type="signal peptide" evidence="8">
    <location>
        <begin position="1"/>
        <end position="25"/>
    </location>
</feature>
<dbReference type="GO" id="GO:0016891">
    <property type="term" value="F:RNA endonuclease activity producing 5'-phosphomonoesters, hydrolytic mechanism"/>
    <property type="evidence" value="ECO:0007669"/>
    <property type="project" value="TreeGrafter"/>
</dbReference>
<name>A0A2R7Z031_9ACTN</name>
<sequence>MTITVAASVLAVIAPLTVLTTQANATEQASAPTTTPTPVPTTPVPTTPVPTTPVPTTPVPTTPPPSTPVPVPTPTEDPTQDASKWSPKDGVRFNEPRDPKKSHKINRYIRNAIANTPKGAQIRLVTWNYSNALYVNDLIAAHKRGVSVRIIMANGLAQSQGAGSYYPRTRDALAKGNKKRDADMTSWFRTCKNSCRGTEGIQHGKFFMFSRTGGVDNVVMSTSANLTDAAAYVQWNDLLTVTGRQVTWDNYTKVFKQMSRDKPIKKAFYTFDDGPYQGWFFPNMGPVKTYNVIRMLDRVRCNGAVGEAGKNGHTVIRVSQAVFNGKPGSAVAAKLNSLHKRGCKIKLVYGVLNNLSRQRLQDIPKKTILEDTNGDLYVDRYIHMKALTISGVYDGKRSSHIVYQGSANWSGMSTLSDEQGFIIRSKTLEKKYSNFIEYLYKNPPPQGQNLVKEIVLRQMPGFDPFAKVRDEMGMGKMKPSM</sequence>
<protein>
    <recommendedName>
        <fullName evidence="3">phospholipase D</fullName>
        <ecNumber evidence="3">3.1.4.4</ecNumber>
    </recommendedName>
</protein>
<gene>
    <name evidence="10" type="ORF">C7S10_08060</name>
</gene>
<keyword evidence="6" id="KW-0443">Lipid metabolism</keyword>
<evidence type="ECO:0000256" key="5">
    <source>
        <dbReference type="ARBA" id="ARBA00022963"/>
    </source>
</evidence>
<feature type="chain" id="PRO_5015322877" description="phospholipase D" evidence="8">
    <location>
        <begin position="26"/>
        <end position="481"/>
    </location>
</feature>
<dbReference type="AlphaFoldDB" id="A0A2R7Z031"/>
<evidence type="ECO:0000256" key="4">
    <source>
        <dbReference type="ARBA" id="ARBA00022801"/>
    </source>
</evidence>
<dbReference type="OrthoDB" id="3740959at2"/>
<feature type="region of interest" description="Disordered" evidence="7">
    <location>
        <begin position="26"/>
        <end position="102"/>
    </location>
</feature>
<comment type="similarity">
    <text evidence="2">Belongs to the phospholipase D family.</text>
</comment>
<dbReference type="Proteomes" id="UP000244867">
    <property type="component" value="Unassembled WGS sequence"/>
</dbReference>
<reference evidence="10 11" key="1">
    <citation type="submission" date="2018-03" db="EMBL/GenBank/DDBJ databases">
        <authorList>
            <person name="Keele B.F."/>
        </authorList>
    </citation>
    <scope>NUCLEOTIDE SEQUENCE [LARGE SCALE GENOMIC DNA]</scope>
    <source>
        <strain evidence="10 11">IB-3</strain>
    </source>
</reference>
<comment type="caution">
    <text evidence="10">The sequence shown here is derived from an EMBL/GenBank/DDBJ whole genome shotgun (WGS) entry which is preliminary data.</text>
</comment>
<feature type="compositionally biased region" description="Basic and acidic residues" evidence="7">
    <location>
        <begin position="86"/>
        <end position="99"/>
    </location>
</feature>
<evidence type="ECO:0000256" key="1">
    <source>
        <dbReference type="ARBA" id="ARBA00000798"/>
    </source>
</evidence>
<dbReference type="PANTHER" id="PTHR43856:SF1">
    <property type="entry name" value="MITOCHONDRIAL CARDIOLIPIN HYDROLASE"/>
    <property type="match status" value="1"/>
</dbReference>
<comment type="catalytic activity">
    <reaction evidence="1">
        <text>a 1,2-diacyl-sn-glycero-3-phosphocholine + H2O = a 1,2-diacyl-sn-glycero-3-phosphate + choline + H(+)</text>
        <dbReference type="Rhea" id="RHEA:14445"/>
        <dbReference type="ChEBI" id="CHEBI:15354"/>
        <dbReference type="ChEBI" id="CHEBI:15377"/>
        <dbReference type="ChEBI" id="CHEBI:15378"/>
        <dbReference type="ChEBI" id="CHEBI:57643"/>
        <dbReference type="ChEBI" id="CHEBI:58608"/>
        <dbReference type="EC" id="3.1.4.4"/>
    </reaction>
</comment>
<dbReference type="RefSeq" id="WP_108343867.1">
    <property type="nucleotide sequence ID" value="NZ_PYXZ01000002.1"/>
</dbReference>
<feature type="domain" description="Phospholipase D-like" evidence="9">
    <location>
        <begin position="314"/>
        <end position="437"/>
    </location>
</feature>
<keyword evidence="11" id="KW-1185">Reference proteome</keyword>
<evidence type="ECO:0000256" key="7">
    <source>
        <dbReference type="SAM" id="MobiDB-lite"/>
    </source>
</evidence>
<dbReference type="SUPFAM" id="SSF56024">
    <property type="entry name" value="Phospholipase D/nuclease"/>
    <property type="match status" value="2"/>
</dbReference>
<keyword evidence="8" id="KW-0732">Signal</keyword>
<evidence type="ECO:0000256" key="2">
    <source>
        <dbReference type="ARBA" id="ARBA00008664"/>
    </source>
</evidence>
<keyword evidence="5" id="KW-0442">Lipid degradation</keyword>
<dbReference type="GO" id="GO:0016042">
    <property type="term" value="P:lipid catabolic process"/>
    <property type="evidence" value="ECO:0007669"/>
    <property type="project" value="UniProtKB-KW"/>
</dbReference>
<evidence type="ECO:0000256" key="3">
    <source>
        <dbReference type="ARBA" id="ARBA00012027"/>
    </source>
</evidence>
<dbReference type="PANTHER" id="PTHR43856">
    <property type="entry name" value="CARDIOLIPIN HYDROLASE"/>
    <property type="match status" value="1"/>
</dbReference>
<dbReference type="InterPro" id="IPR025202">
    <property type="entry name" value="PLD-like_dom"/>
</dbReference>
<dbReference type="GO" id="GO:0004630">
    <property type="term" value="F:phospholipase D activity"/>
    <property type="evidence" value="ECO:0007669"/>
    <property type="project" value="UniProtKB-EC"/>
</dbReference>
<evidence type="ECO:0000256" key="8">
    <source>
        <dbReference type="SAM" id="SignalP"/>
    </source>
</evidence>